<dbReference type="InterPro" id="IPR027396">
    <property type="entry name" value="DsrEFH-like"/>
</dbReference>
<dbReference type="Gene3D" id="3.40.1260.10">
    <property type="entry name" value="DsrEFH-like"/>
    <property type="match status" value="1"/>
</dbReference>
<comment type="caution">
    <text evidence="1">The sequence shown here is derived from an EMBL/GenBank/DDBJ whole genome shotgun (WGS) entry which is preliminary data.</text>
</comment>
<accession>A0A7V6A4N9</accession>
<dbReference type="EMBL" id="DTGR01000151">
    <property type="protein sequence ID" value="HHS29926.1"/>
    <property type="molecule type" value="Genomic_DNA"/>
</dbReference>
<protein>
    <submittedName>
        <fullName evidence="1">Sulfur reduction protein DsrE</fullName>
    </submittedName>
</protein>
<reference evidence="1" key="1">
    <citation type="journal article" date="2020" name="mSystems">
        <title>Genome- and Community-Level Interaction Insights into Carbon Utilization and Element Cycling Functions of Hydrothermarchaeota in Hydrothermal Sediment.</title>
        <authorList>
            <person name="Zhou Z."/>
            <person name="Liu Y."/>
            <person name="Xu W."/>
            <person name="Pan J."/>
            <person name="Luo Z.H."/>
            <person name="Li M."/>
        </authorList>
    </citation>
    <scope>NUCLEOTIDE SEQUENCE [LARGE SCALE GENOMIC DNA]</scope>
    <source>
        <strain evidence="1">SpSt-767</strain>
    </source>
</reference>
<dbReference type="InterPro" id="IPR003787">
    <property type="entry name" value="Sulphur_relay_DsrE/F-like"/>
</dbReference>
<dbReference type="SUPFAM" id="SSF75169">
    <property type="entry name" value="DsrEFH-like"/>
    <property type="match status" value="1"/>
</dbReference>
<sequence>MFKMEKYLFIMSKGFEKAGGATRAMQFAAIAAEMGKPVEIFLIDDAIHWAQIGMAEGIRSSTGEHMKELLEKIIARRTPIHVCKACADKRLVAEDELVEGAFISAGSTLVEMMVSPEYKVFTF</sequence>
<proteinExistence type="predicted"/>
<evidence type="ECO:0000313" key="1">
    <source>
        <dbReference type="EMBL" id="HHS29926.1"/>
    </source>
</evidence>
<dbReference type="AlphaFoldDB" id="A0A7V6A4N9"/>
<dbReference type="Pfam" id="PF02635">
    <property type="entry name" value="DsrE"/>
    <property type="match status" value="1"/>
</dbReference>
<organism evidence="1">
    <name type="scientific">Desulfobacca acetoxidans</name>
    <dbReference type="NCBI Taxonomy" id="60893"/>
    <lineage>
        <taxon>Bacteria</taxon>
        <taxon>Pseudomonadati</taxon>
        <taxon>Thermodesulfobacteriota</taxon>
        <taxon>Desulfobaccia</taxon>
        <taxon>Desulfobaccales</taxon>
        <taxon>Desulfobaccaceae</taxon>
        <taxon>Desulfobacca</taxon>
    </lineage>
</organism>
<gene>
    <name evidence="1" type="ORF">ENV52_09540</name>
</gene>
<name>A0A7V6A4N9_9BACT</name>